<evidence type="ECO:0000256" key="5">
    <source>
        <dbReference type="ARBA" id="ARBA00024934"/>
    </source>
</evidence>
<keyword evidence="4 6" id="KW-0975">Bacterial flagellum</keyword>
<comment type="subcellular location">
    <subcellularLocation>
        <location evidence="1 6">Bacterial flagellum basal body</location>
    </subcellularLocation>
</comment>
<comment type="subunit">
    <text evidence="6">The basal body constitutes a major portion of the flagellar organelle and consists of a number of rings mounted on a central rod.</text>
</comment>
<dbReference type="InterPro" id="IPR006300">
    <property type="entry name" value="FlgB"/>
</dbReference>
<accession>A0ABU0IKA4</accession>
<sequence length="159" mass="17149">MDIGEIPLFAMLRQRLGYLGERQRVIGQNVANADTPNYRPVDLKPFSFKAALDGQTQGGRTWGGQTQDGMGQAPPLTGGALVLQQTEPGQMPGFAPLKPGTTFKSKTADDSETTLDGNSVNLEDQMIKMSDARTQYDAAIGFYQKSLGLLRMAARRPGG</sequence>
<gene>
    <name evidence="7" type="ORF">QO010_000127</name>
</gene>
<evidence type="ECO:0000256" key="2">
    <source>
        <dbReference type="ARBA" id="ARBA00009677"/>
    </source>
</evidence>
<evidence type="ECO:0000256" key="1">
    <source>
        <dbReference type="ARBA" id="ARBA00004117"/>
    </source>
</evidence>
<evidence type="ECO:0000256" key="3">
    <source>
        <dbReference type="ARBA" id="ARBA00014376"/>
    </source>
</evidence>
<dbReference type="RefSeq" id="WP_307344643.1">
    <property type="nucleotide sequence ID" value="NZ_JAUSVS010000001.1"/>
</dbReference>
<evidence type="ECO:0000256" key="4">
    <source>
        <dbReference type="ARBA" id="ARBA00023143"/>
    </source>
</evidence>
<organism evidence="7 8">
    <name type="scientific">Caulobacter ginsengisoli</name>
    <dbReference type="NCBI Taxonomy" id="400775"/>
    <lineage>
        <taxon>Bacteria</taxon>
        <taxon>Pseudomonadati</taxon>
        <taxon>Pseudomonadota</taxon>
        <taxon>Alphaproteobacteria</taxon>
        <taxon>Caulobacterales</taxon>
        <taxon>Caulobacteraceae</taxon>
        <taxon>Caulobacter</taxon>
    </lineage>
</organism>
<keyword evidence="7" id="KW-0969">Cilium</keyword>
<comment type="caution">
    <text evidence="7">The sequence shown here is derived from an EMBL/GenBank/DDBJ whole genome shotgun (WGS) entry which is preliminary data.</text>
</comment>
<evidence type="ECO:0000256" key="6">
    <source>
        <dbReference type="PIRNR" id="PIRNR002889"/>
    </source>
</evidence>
<dbReference type="EMBL" id="JAUSVS010000001">
    <property type="protein sequence ID" value="MDQ0462379.1"/>
    <property type="molecule type" value="Genomic_DNA"/>
</dbReference>
<keyword evidence="7" id="KW-0282">Flagellum</keyword>
<comment type="function">
    <text evidence="5 6">Structural component of flagellum, the bacterial motility apparatus. Part of the rod structure of flagellar basal body.</text>
</comment>
<protein>
    <recommendedName>
        <fullName evidence="3 6">Flagellar basal body rod protein FlgB</fullName>
    </recommendedName>
</protein>
<proteinExistence type="inferred from homology"/>
<dbReference type="PIRSF" id="PIRSF002889">
    <property type="entry name" value="Rod_FlgB"/>
    <property type="match status" value="1"/>
</dbReference>
<reference evidence="7 8" key="1">
    <citation type="submission" date="2023-07" db="EMBL/GenBank/DDBJ databases">
        <title>Genomic Encyclopedia of Type Strains, Phase IV (KMG-IV): sequencing the most valuable type-strain genomes for metagenomic binning, comparative biology and taxonomic classification.</title>
        <authorList>
            <person name="Goeker M."/>
        </authorList>
    </citation>
    <scope>NUCLEOTIDE SEQUENCE [LARGE SCALE GENOMIC DNA]</scope>
    <source>
        <strain evidence="7 8">DSM 18695</strain>
    </source>
</reference>
<comment type="similarity">
    <text evidence="2 6">Belongs to the flagella basal body rod proteins family.</text>
</comment>
<keyword evidence="8" id="KW-1185">Reference proteome</keyword>
<dbReference type="Proteomes" id="UP001228905">
    <property type="component" value="Unassembled WGS sequence"/>
</dbReference>
<name>A0ABU0IKA4_9CAUL</name>
<keyword evidence="7" id="KW-0966">Cell projection</keyword>
<evidence type="ECO:0000313" key="8">
    <source>
        <dbReference type="Proteomes" id="UP001228905"/>
    </source>
</evidence>
<evidence type="ECO:0000313" key="7">
    <source>
        <dbReference type="EMBL" id="MDQ0462379.1"/>
    </source>
</evidence>